<dbReference type="InterPro" id="IPR052747">
    <property type="entry name" value="TA_system_RelE_toxin"/>
</dbReference>
<accession>A0ABS6S2B3</accession>
<dbReference type="EMBL" id="JABXWD010000405">
    <property type="protein sequence ID" value="MBV6342990.1"/>
    <property type="molecule type" value="Genomic_DNA"/>
</dbReference>
<gene>
    <name evidence="1" type="ORF">HWQ67_15520</name>
</gene>
<comment type="caution">
    <text evidence="1">The sequence shown here is derived from an EMBL/GenBank/DDBJ whole genome shotgun (WGS) entry which is preliminary data.</text>
</comment>
<dbReference type="InterPro" id="IPR007712">
    <property type="entry name" value="RelE/ParE_toxin"/>
</dbReference>
<reference evidence="1 2" key="1">
    <citation type="journal article" date="2020" name="J Geophys Res Biogeosci">
        <title>Magnetotaxis as an Adaptation to Enable Bacterial Shuttling of Microbial Sulfur and Sulfur Cycling Across Aquatic Oxic#Anoxic Interfaces.</title>
        <authorList>
            <person name="Li J."/>
            <person name="Liu P."/>
            <person name="Wang J."/>
            <person name="Roberts A.P."/>
            <person name="Pan Y."/>
        </authorList>
    </citation>
    <scope>NUCLEOTIDE SEQUENCE [LARGE SCALE GENOMIC DNA]</scope>
    <source>
        <strain evidence="1 2">MYR-1_YQ</strain>
    </source>
</reference>
<evidence type="ECO:0000313" key="1">
    <source>
        <dbReference type="EMBL" id="MBV6342990.1"/>
    </source>
</evidence>
<proteinExistence type="predicted"/>
<evidence type="ECO:0000313" key="2">
    <source>
        <dbReference type="Proteomes" id="UP001196980"/>
    </source>
</evidence>
<keyword evidence="2" id="KW-1185">Reference proteome</keyword>
<dbReference type="PANTHER" id="PTHR38813">
    <property type="match status" value="1"/>
</dbReference>
<name>A0ABS6S2B3_9BACT</name>
<dbReference type="PANTHER" id="PTHR38813:SF1">
    <property type="entry name" value="TOXIN RELE1-RELATED"/>
    <property type="match status" value="1"/>
</dbReference>
<organism evidence="1 2">
    <name type="scientific">Candidatus Magnetobacterium casense</name>
    <dbReference type="NCBI Taxonomy" id="1455061"/>
    <lineage>
        <taxon>Bacteria</taxon>
        <taxon>Pseudomonadati</taxon>
        <taxon>Nitrospirota</taxon>
        <taxon>Thermodesulfovibrionia</taxon>
        <taxon>Thermodesulfovibrionales</taxon>
        <taxon>Candidatus Magnetobacteriaceae</taxon>
        <taxon>Candidatus Magnetobacterium</taxon>
    </lineage>
</organism>
<dbReference type="Proteomes" id="UP001196980">
    <property type="component" value="Unassembled WGS sequence"/>
</dbReference>
<protein>
    <submittedName>
        <fullName evidence="1">Type II toxin-antitoxin system RelE/ParE family toxin</fullName>
    </submittedName>
</protein>
<sequence>MRQVKAGCSLSWNVKLSSKAEKYFNKLNKDMRNRIKSELITLSQYNNPLTHNDVKPLEGQLRGFCRLKIGHYRLIFSIIHDNRTIAVVNIAPRGDIY</sequence>
<dbReference type="Pfam" id="PF05016">
    <property type="entry name" value="ParE_toxin"/>
    <property type="match status" value="1"/>
</dbReference>